<feature type="region of interest" description="Disordered" evidence="1">
    <location>
        <begin position="106"/>
        <end position="199"/>
    </location>
</feature>
<evidence type="ECO:0000256" key="1">
    <source>
        <dbReference type="SAM" id="MobiDB-lite"/>
    </source>
</evidence>
<dbReference type="AlphaFoldDB" id="A0A9P4LFJ9"/>
<feature type="compositionally biased region" description="Polar residues" evidence="1">
    <location>
        <begin position="32"/>
        <end position="59"/>
    </location>
</feature>
<dbReference type="Proteomes" id="UP000800039">
    <property type="component" value="Unassembled WGS sequence"/>
</dbReference>
<gene>
    <name evidence="3" type="ORF">K460DRAFT_351984</name>
</gene>
<feature type="compositionally biased region" description="Polar residues" evidence="1">
    <location>
        <begin position="472"/>
        <end position="515"/>
    </location>
</feature>
<dbReference type="InterPro" id="IPR055936">
    <property type="entry name" value="DUF7514"/>
</dbReference>
<feature type="compositionally biased region" description="Basic and acidic residues" evidence="1">
    <location>
        <begin position="535"/>
        <end position="547"/>
    </location>
</feature>
<accession>A0A9P4LFJ9</accession>
<reference evidence="3" key="1">
    <citation type="submission" date="2020-01" db="EMBL/GenBank/DDBJ databases">
        <authorList>
            <consortium name="DOE Joint Genome Institute"/>
            <person name="Haridas S."/>
            <person name="Albert R."/>
            <person name="Binder M."/>
            <person name="Bloem J."/>
            <person name="Labutti K."/>
            <person name="Salamov A."/>
            <person name="Andreopoulos B."/>
            <person name="Baker S.E."/>
            <person name="Barry K."/>
            <person name="Bills G."/>
            <person name="Bluhm B.H."/>
            <person name="Cannon C."/>
            <person name="Castanera R."/>
            <person name="Culley D.E."/>
            <person name="Daum C."/>
            <person name="Ezra D."/>
            <person name="Gonzalez J.B."/>
            <person name="Henrissat B."/>
            <person name="Kuo A."/>
            <person name="Liang C."/>
            <person name="Lipzen A."/>
            <person name="Lutzoni F."/>
            <person name="Magnuson J."/>
            <person name="Mondo S."/>
            <person name="Nolan M."/>
            <person name="Ohm R."/>
            <person name="Pangilinan J."/>
            <person name="Park H.-J."/>
            <person name="Ramirez L."/>
            <person name="Alfaro M."/>
            <person name="Sun H."/>
            <person name="Tritt A."/>
            <person name="Yoshinaga Y."/>
            <person name="Zwiers L.-H."/>
            <person name="Turgeon B.G."/>
            <person name="Goodwin S.B."/>
            <person name="Spatafora J.W."/>
            <person name="Crous P.W."/>
            <person name="Grigoriev I.V."/>
        </authorList>
    </citation>
    <scope>NUCLEOTIDE SEQUENCE</scope>
    <source>
        <strain evidence="3">CBS 394.84</strain>
    </source>
</reference>
<feature type="compositionally biased region" description="Pro residues" evidence="1">
    <location>
        <begin position="110"/>
        <end position="124"/>
    </location>
</feature>
<dbReference type="OrthoDB" id="5413703at2759"/>
<sequence length="594" mass="66349">MAYRDQPEPHQAPYSSSYEGSYESRPYHDRNPQYQFPTNQTSRASSSAASDGHQQPAQQPLKNAIGNAFDKSDAARVVDPDLIAQITAEVKRSVLDEIKLGVMAGATQPQPAPVSPQQYVPPSPASMSASVPPRDLYTPPSPKHTDFHSQAAATADPLLRDPLLSGDDDAPTPRCGRSAPVDIPQERSSARPTHAPRMATDDYTPIEKMWQRLFDPDNQPLPRLGEFLRGLALHLIEDYEPKKSLVISPSKMLKFYEEVKIKDEICPWQAIFGELSYSSLSKIYRDMRCQHHLIQEHPAEQPYIPALTPQGFQEWMTAMIQAYPDAEYERVAKAVLDMPISNADDRKERFPKELPRRMFPTTENLQAQQRCAAALSSEGVGPLRKSPTFPPPPPKSQAAPAPSLERERSPYVSQPESRSFESEDEPKSTSAPIERQRQPYAATPGAGKTYDDDLSRSTHSEAAANTQRRRAQSTTGQQPWGPQPTDAYQSRAGSTANTRRTRSPSFSNYGTQSDPSFRDIPASYYASNLPDIDDDPRRYSKDADGKRHDRHRRSTGGTNGSLDSQARSVYDDDDYRGRGGSNGYDSRGYDFRRY</sequence>
<feature type="compositionally biased region" description="Low complexity" evidence="1">
    <location>
        <begin position="14"/>
        <end position="24"/>
    </location>
</feature>
<evidence type="ECO:0000313" key="3">
    <source>
        <dbReference type="EMBL" id="KAF1852154.1"/>
    </source>
</evidence>
<dbReference type="PANTHER" id="PTHR39611">
    <property type="entry name" value="HYDROXYPROLINE-RICH GLYCOPROTEIN DZ-HRGP-RELATED"/>
    <property type="match status" value="1"/>
</dbReference>
<dbReference type="RefSeq" id="XP_040794717.1">
    <property type="nucleotide sequence ID" value="XM_040931605.1"/>
</dbReference>
<evidence type="ECO:0000313" key="4">
    <source>
        <dbReference type="Proteomes" id="UP000800039"/>
    </source>
</evidence>
<dbReference type="GeneID" id="63848857"/>
<feature type="compositionally biased region" description="Basic and acidic residues" evidence="1">
    <location>
        <begin position="449"/>
        <end position="459"/>
    </location>
</feature>
<feature type="compositionally biased region" description="Basic and acidic residues" evidence="1">
    <location>
        <begin position="346"/>
        <end position="356"/>
    </location>
</feature>
<dbReference type="Pfam" id="PF24355">
    <property type="entry name" value="DUF7514"/>
    <property type="match status" value="1"/>
</dbReference>
<comment type="caution">
    <text evidence="3">The sequence shown here is derived from an EMBL/GenBank/DDBJ whole genome shotgun (WGS) entry which is preliminary data.</text>
</comment>
<name>A0A9P4LFJ9_9PLEO</name>
<keyword evidence="4" id="KW-1185">Reference proteome</keyword>
<dbReference type="PANTHER" id="PTHR39611:SF1">
    <property type="entry name" value="HYDROXYPROLINE-RICH GLYCOPROTEIN DZ-HRGP"/>
    <property type="match status" value="1"/>
</dbReference>
<feature type="domain" description="DUF7514" evidence="2">
    <location>
        <begin position="212"/>
        <end position="374"/>
    </location>
</feature>
<feature type="region of interest" description="Disordered" evidence="1">
    <location>
        <begin position="1"/>
        <end position="59"/>
    </location>
</feature>
<feature type="compositionally biased region" description="Basic and acidic residues" evidence="1">
    <location>
        <begin position="418"/>
        <end position="427"/>
    </location>
</feature>
<evidence type="ECO:0000259" key="2">
    <source>
        <dbReference type="Pfam" id="PF24355"/>
    </source>
</evidence>
<organism evidence="3 4">
    <name type="scientific">Cucurbitaria berberidis CBS 394.84</name>
    <dbReference type="NCBI Taxonomy" id="1168544"/>
    <lineage>
        <taxon>Eukaryota</taxon>
        <taxon>Fungi</taxon>
        <taxon>Dikarya</taxon>
        <taxon>Ascomycota</taxon>
        <taxon>Pezizomycotina</taxon>
        <taxon>Dothideomycetes</taxon>
        <taxon>Pleosporomycetidae</taxon>
        <taxon>Pleosporales</taxon>
        <taxon>Pleosporineae</taxon>
        <taxon>Cucurbitariaceae</taxon>
        <taxon>Cucurbitaria</taxon>
    </lineage>
</organism>
<protein>
    <recommendedName>
        <fullName evidence="2">DUF7514 domain-containing protein</fullName>
    </recommendedName>
</protein>
<proteinExistence type="predicted"/>
<dbReference type="EMBL" id="ML976614">
    <property type="protein sequence ID" value="KAF1852154.1"/>
    <property type="molecule type" value="Genomic_DNA"/>
</dbReference>
<feature type="region of interest" description="Disordered" evidence="1">
    <location>
        <begin position="346"/>
        <end position="594"/>
    </location>
</feature>